<gene>
    <name evidence="2" type="ORF">CRENBAI_018479</name>
</gene>
<evidence type="ECO:0000313" key="3">
    <source>
        <dbReference type="Proteomes" id="UP001311232"/>
    </source>
</evidence>
<evidence type="ECO:0000256" key="1">
    <source>
        <dbReference type="SAM" id="MobiDB-lite"/>
    </source>
</evidence>
<protein>
    <submittedName>
        <fullName evidence="2">Uncharacterized protein</fullName>
    </submittedName>
</protein>
<feature type="compositionally biased region" description="Basic residues" evidence="1">
    <location>
        <begin position="1"/>
        <end position="10"/>
    </location>
</feature>
<dbReference type="Proteomes" id="UP001311232">
    <property type="component" value="Unassembled WGS sequence"/>
</dbReference>
<keyword evidence="3" id="KW-1185">Reference proteome</keyword>
<name>A0AAV9S482_9TELE</name>
<dbReference type="AlphaFoldDB" id="A0AAV9S482"/>
<feature type="region of interest" description="Disordered" evidence="1">
    <location>
        <begin position="1"/>
        <end position="91"/>
    </location>
</feature>
<feature type="compositionally biased region" description="Basic and acidic residues" evidence="1">
    <location>
        <begin position="29"/>
        <end position="44"/>
    </location>
</feature>
<proteinExistence type="predicted"/>
<organism evidence="2 3">
    <name type="scientific">Crenichthys baileyi</name>
    <name type="common">White River springfish</name>
    <dbReference type="NCBI Taxonomy" id="28760"/>
    <lineage>
        <taxon>Eukaryota</taxon>
        <taxon>Metazoa</taxon>
        <taxon>Chordata</taxon>
        <taxon>Craniata</taxon>
        <taxon>Vertebrata</taxon>
        <taxon>Euteleostomi</taxon>
        <taxon>Actinopterygii</taxon>
        <taxon>Neopterygii</taxon>
        <taxon>Teleostei</taxon>
        <taxon>Neoteleostei</taxon>
        <taxon>Acanthomorphata</taxon>
        <taxon>Ovalentaria</taxon>
        <taxon>Atherinomorphae</taxon>
        <taxon>Cyprinodontiformes</taxon>
        <taxon>Goodeidae</taxon>
        <taxon>Crenichthys</taxon>
    </lineage>
</organism>
<reference evidence="2 3" key="1">
    <citation type="submission" date="2021-06" db="EMBL/GenBank/DDBJ databases">
        <authorList>
            <person name="Palmer J.M."/>
        </authorList>
    </citation>
    <scope>NUCLEOTIDE SEQUENCE [LARGE SCALE GENOMIC DNA]</scope>
    <source>
        <strain evidence="2 3">MEX-2019</strain>
        <tissue evidence="2">Muscle</tissue>
    </source>
</reference>
<accession>A0AAV9S482</accession>
<sequence length="161" mass="17268">MKTSREHRHYRREEIKKWKAAGESYRLPADIRKGCNGQRQERDGGLSAGGGEDQEEGQSNTALDAAADNIAGPEEPQAGTSGISGARVTSGPPENLRSLLSALHVASPRMRLGNLFTELRFSVSPPQMGSACWTGSRLTCRGSPGGGGTCSKRSWRQVCLL</sequence>
<evidence type="ECO:0000313" key="2">
    <source>
        <dbReference type="EMBL" id="KAK5616024.1"/>
    </source>
</evidence>
<dbReference type="EMBL" id="JAHHUM010000910">
    <property type="protein sequence ID" value="KAK5616024.1"/>
    <property type="molecule type" value="Genomic_DNA"/>
</dbReference>
<comment type="caution">
    <text evidence="2">The sequence shown here is derived from an EMBL/GenBank/DDBJ whole genome shotgun (WGS) entry which is preliminary data.</text>
</comment>